<protein>
    <submittedName>
        <fullName evidence="1">Uncharacterized protein</fullName>
    </submittedName>
</protein>
<dbReference type="Proteomes" id="UP000499080">
    <property type="component" value="Unassembled WGS sequence"/>
</dbReference>
<organism evidence="1 2">
    <name type="scientific">Araneus ventricosus</name>
    <name type="common">Orbweaver spider</name>
    <name type="synonym">Epeira ventricosa</name>
    <dbReference type="NCBI Taxonomy" id="182803"/>
    <lineage>
        <taxon>Eukaryota</taxon>
        <taxon>Metazoa</taxon>
        <taxon>Ecdysozoa</taxon>
        <taxon>Arthropoda</taxon>
        <taxon>Chelicerata</taxon>
        <taxon>Arachnida</taxon>
        <taxon>Araneae</taxon>
        <taxon>Araneomorphae</taxon>
        <taxon>Entelegynae</taxon>
        <taxon>Araneoidea</taxon>
        <taxon>Araneidae</taxon>
        <taxon>Araneus</taxon>
    </lineage>
</organism>
<gene>
    <name evidence="1" type="ORF">AVEN_232812_1</name>
</gene>
<evidence type="ECO:0000313" key="2">
    <source>
        <dbReference type="Proteomes" id="UP000499080"/>
    </source>
</evidence>
<name>A0A4Y2GTS9_ARAVE</name>
<accession>A0A4Y2GTS9</accession>
<proteinExistence type="predicted"/>
<sequence length="123" mass="14189">MKKDMLKRDWDVIGKRVVIALDSRGRRNEQQCENDLPEISNYEKRKIKDKANNVKPLKGRVKVKMVKLDSSEFGENRPKDKPILGNLKGNETRHEDQLGLLISARAETANNVCETRFVRDLIS</sequence>
<reference evidence="1 2" key="1">
    <citation type="journal article" date="2019" name="Sci. Rep.">
        <title>Orb-weaving spider Araneus ventricosus genome elucidates the spidroin gene catalogue.</title>
        <authorList>
            <person name="Kono N."/>
            <person name="Nakamura H."/>
            <person name="Ohtoshi R."/>
            <person name="Moran D.A.P."/>
            <person name="Shinohara A."/>
            <person name="Yoshida Y."/>
            <person name="Fujiwara M."/>
            <person name="Mori M."/>
            <person name="Tomita M."/>
            <person name="Arakawa K."/>
        </authorList>
    </citation>
    <scope>NUCLEOTIDE SEQUENCE [LARGE SCALE GENOMIC DNA]</scope>
</reference>
<dbReference type="EMBL" id="BGPR01001520">
    <property type="protein sequence ID" value="GBM55898.1"/>
    <property type="molecule type" value="Genomic_DNA"/>
</dbReference>
<dbReference type="AlphaFoldDB" id="A0A4Y2GTS9"/>
<keyword evidence="2" id="KW-1185">Reference proteome</keyword>
<evidence type="ECO:0000313" key="1">
    <source>
        <dbReference type="EMBL" id="GBM55898.1"/>
    </source>
</evidence>
<comment type="caution">
    <text evidence="1">The sequence shown here is derived from an EMBL/GenBank/DDBJ whole genome shotgun (WGS) entry which is preliminary data.</text>
</comment>